<gene>
    <name evidence="1" type="ORF">O1611_g6336</name>
</gene>
<organism evidence="1 2">
    <name type="scientific">Lasiodiplodia mahajangana</name>
    <dbReference type="NCBI Taxonomy" id="1108764"/>
    <lineage>
        <taxon>Eukaryota</taxon>
        <taxon>Fungi</taxon>
        <taxon>Dikarya</taxon>
        <taxon>Ascomycota</taxon>
        <taxon>Pezizomycotina</taxon>
        <taxon>Dothideomycetes</taxon>
        <taxon>Dothideomycetes incertae sedis</taxon>
        <taxon>Botryosphaeriales</taxon>
        <taxon>Botryosphaeriaceae</taxon>
        <taxon>Lasiodiplodia</taxon>
    </lineage>
</organism>
<keyword evidence="2" id="KW-1185">Reference proteome</keyword>
<sequence>MDPLSIVSVAAAVAQFLDFASRVISNTKEAYKSSLGQNDVDLSKISRDFTSLADTLSSKMSKLIRDGGSENAALEVEKDTLTILDGLCREAEAINKEIQEILGQLQVKGTTKIQLATDSLVVALKRIWSADKIQRLENRLDNNRKQVTMAMLVLSWGQAESLRVTMKQFVKNRRELIEHLNNIDSTTRSYGQQILQLIRPETESKQQEAREILAYAIDSRWAPSSSMAVAADFPGHVSIRIREEQIAEKIMNSLLFETISHREDTVPKAYSDTFEWVFGDPKCAPDGTRLWSDLREWASEQSNSIYWITGKAGAGKSTLTKFLARDKRLEEHLQQWANPSDLLLATYYSWNAGSRLQKSHQGLLRSILHQYLKRSPRLLVPQLFPSRWALIQLFSPDTRVVLPDWQPWELLSAFRALLSVADQGVVDLGFSFKIALIIDGLDEFDDEEDHTALVELLQEAATYHNVKICVSSRPWNVFQDAFQQNPMLQLEKLTHEDIERYVHGQFQKSPGFGEQKHLYPIQAEKLLGDIVHKAQGVFLWVSVVVRSLLVSLQEGDKLSDAQATLDSLPEDLNRLFLTIWDRTGPASNVEGAHYFLLLDVCQRHGLVPYSTTIFWGDEDIPIDIEPAMSEDSFMSCAVSSLSRRLNSRTRGLLEICDVANTWNSRMDYMHRTVKEWVTDNWDMILSTAEPHFDPHLWVVKGEVLRMAMLGDANIQLEPNMVCHHIQELLSVAAGADKQLANTNMLVQVLDKLDSALMRPLEKDSTQSHKQLSKSESKDRLPPGLSKNSVAHWSNHLHVYKAWAPIRRLRARGWETHDFVRLMAQLPIPQYVEYKLHENAGVSKTGPATIPLLVSAIMGGCQENPETWHPRPRTTLERLDFVKFILSHVSLEEVQNTLAFMREDAFFSRSWDAEFITTAKDTLEAYLRAEGLPIVKASSSQDSSRETLVSEDNPQAPGPPTTTSPTSIQASTHAKRSLSGWVRVMFRRKPSI</sequence>
<dbReference type="EMBL" id="JAPUUL010001479">
    <property type="protein sequence ID" value="KAJ8127299.1"/>
    <property type="molecule type" value="Genomic_DNA"/>
</dbReference>
<protein>
    <submittedName>
        <fullName evidence="1">Uncharacterized protein</fullName>
    </submittedName>
</protein>
<accession>A0ACC2JIX1</accession>
<evidence type="ECO:0000313" key="1">
    <source>
        <dbReference type="EMBL" id="KAJ8127299.1"/>
    </source>
</evidence>
<dbReference type="Proteomes" id="UP001153332">
    <property type="component" value="Unassembled WGS sequence"/>
</dbReference>
<name>A0ACC2JIX1_9PEZI</name>
<comment type="caution">
    <text evidence="1">The sequence shown here is derived from an EMBL/GenBank/DDBJ whole genome shotgun (WGS) entry which is preliminary data.</text>
</comment>
<reference evidence="1" key="1">
    <citation type="submission" date="2022-12" db="EMBL/GenBank/DDBJ databases">
        <title>Genome Sequence of Lasiodiplodia mahajangana.</title>
        <authorList>
            <person name="Buettner E."/>
        </authorList>
    </citation>
    <scope>NUCLEOTIDE SEQUENCE</scope>
    <source>
        <strain evidence="1">VT137</strain>
    </source>
</reference>
<proteinExistence type="predicted"/>
<evidence type="ECO:0000313" key="2">
    <source>
        <dbReference type="Proteomes" id="UP001153332"/>
    </source>
</evidence>